<dbReference type="EMBL" id="GIBP01004680">
    <property type="protein sequence ID" value="NDV33649.1"/>
    <property type="molecule type" value="Transcribed_RNA"/>
</dbReference>
<evidence type="ECO:0000256" key="2">
    <source>
        <dbReference type="ARBA" id="ARBA00022679"/>
    </source>
</evidence>
<evidence type="ECO:0000256" key="7">
    <source>
        <dbReference type="ARBA" id="ARBA00048679"/>
    </source>
</evidence>
<evidence type="ECO:0000259" key="10">
    <source>
        <dbReference type="PROSITE" id="PS50011"/>
    </source>
</evidence>
<dbReference type="PROSITE" id="PS50011">
    <property type="entry name" value="PROTEIN_KINASE_DOM"/>
    <property type="match status" value="1"/>
</dbReference>
<name>A0A6B2L9F5_9EUKA</name>
<dbReference type="PIRSF" id="PIRSF000654">
    <property type="entry name" value="Integrin-linked_kinase"/>
    <property type="match status" value="1"/>
</dbReference>
<sequence length="291" mass="33814">MDNEWLLSYSDLQRVAKLGSGVSSTVYKGTWSSKEVAIKILRLISPAKDLNDFKKELFIMSQVSDTNIVHFYGATLEPKLCIVMELCPNGSLYHYMVANEITWDNFFKWSCEMCSGINVLHRWKPTIVHRDLKSLNLLLNKDLTIKVCDFGLSRYVPPEGEKPQECDQTLQKLRGTYAYTAPEMYHSKIYTTKSDVFSIGIIIWEMSSCVINRQFRKPYSEYSDIKHDYQIIYQVAEQGRRPTIPVDCPKSVAAVMQQCWAQEPADRPSVEELLVHMNEIKKRYKKKKSRW</sequence>
<evidence type="ECO:0000256" key="1">
    <source>
        <dbReference type="ARBA" id="ARBA00022527"/>
    </source>
</evidence>
<keyword evidence="1 9" id="KW-0723">Serine/threonine-protein kinase</keyword>
<evidence type="ECO:0000256" key="4">
    <source>
        <dbReference type="ARBA" id="ARBA00022777"/>
    </source>
</evidence>
<evidence type="ECO:0000256" key="5">
    <source>
        <dbReference type="ARBA" id="ARBA00022840"/>
    </source>
</evidence>
<comment type="similarity">
    <text evidence="9">Belongs to the protein kinase superfamily.</text>
</comment>
<proteinExistence type="inferred from homology"/>
<dbReference type="PROSITE" id="PS00107">
    <property type="entry name" value="PROTEIN_KINASE_ATP"/>
    <property type="match status" value="1"/>
</dbReference>
<evidence type="ECO:0000256" key="9">
    <source>
        <dbReference type="RuleBase" id="RU000304"/>
    </source>
</evidence>
<evidence type="ECO:0000313" key="11">
    <source>
        <dbReference type="EMBL" id="NDV33649.1"/>
    </source>
</evidence>
<dbReference type="InterPro" id="IPR011009">
    <property type="entry name" value="Kinase-like_dom_sf"/>
</dbReference>
<keyword evidence="2" id="KW-0808">Transferase</keyword>
<dbReference type="PANTHER" id="PTHR44329:SF288">
    <property type="entry name" value="MITOGEN-ACTIVATED PROTEIN KINASE KINASE KINASE 20"/>
    <property type="match status" value="1"/>
</dbReference>
<dbReference type="PROSITE" id="PS00108">
    <property type="entry name" value="PROTEIN_KINASE_ST"/>
    <property type="match status" value="1"/>
</dbReference>
<feature type="binding site" evidence="8">
    <location>
        <position position="48"/>
    </location>
    <ligand>
        <name>ATP</name>
        <dbReference type="ChEBI" id="CHEBI:30616"/>
    </ligand>
</feature>
<dbReference type="InterPro" id="IPR017441">
    <property type="entry name" value="Protein_kinase_ATP_BS"/>
</dbReference>
<accession>A0A6B2L9F5</accession>
<evidence type="ECO:0000256" key="8">
    <source>
        <dbReference type="PROSITE-ProRule" id="PRU10141"/>
    </source>
</evidence>
<dbReference type="Pfam" id="PF07714">
    <property type="entry name" value="PK_Tyr_Ser-Thr"/>
    <property type="match status" value="1"/>
</dbReference>
<keyword evidence="4" id="KW-0418">Kinase</keyword>
<dbReference type="PANTHER" id="PTHR44329">
    <property type="entry name" value="SERINE/THREONINE-PROTEIN KINASE TNNI3K-RELATED"/>
    <property type="match status" value="1"/>
</dbReference>
<dbReference type="GO" id="GO:0004674">
    <property type="term" value="F:protein serine/threonine kinase activity"/>
    <property type="evidence" value="ECO:0007669"/>
    <property type="project" value="UniProtKB-KW"/>
</dbReference>
<keyword evidence="3 8" id="KW-0547">Nucleotide-binding</keyword>
<evidence type="ECO:0000256" key="6">
    <source>
        <dbReference type="ARBA" id="ARBA00047899"/>
    </source>
</evidence>
<feature type="domain" description="Protein kinase" evidence="10">
    <location>
        <begin position="12"/>
        <end position="279"/>
    </location>
</feature>
<dbReference type="GO" id="GO:0005524">
    <property type="term" value="F:ATP binding"/>
    <property type="evidence" value="ECO:0007669"/>
    <property type="project" value="UniProtKB-UniRule"/>
</dbReference>
<dbReference type="Gene3D" id="1.10.510.10">
    <property type="entry name" value="Transferase(Phosphotransferase) domain 1"/>
    <property type="match status" value="1"/>
</dbReference>
<dbReference type="InterPro" id="IPR000719">
    <property type="entry name" value="Prot_kinase_dom"/>
</dbReference>
<protein>
    <recommendedName>
        <fullName evidence="10">Protein kinase domain-containing protein</fullName>
    </recommendedName>
</protein>
<dbReference type="SUPFAM" id="SSF56112">
    <property type="entry name" value="Protein kinase-like (PK-like)"/>
    <property type="match status" value="1"/>
</dbReference>
<organism evidence="11">
    <name type="scientific">Arcella intermedia</name>
    <dbReference type="NCBI Taxonomy" id="1963864"/>
    <lineage>
        <taxon>Eukaryota</taxon>
        <taxon>Amoebozoa</taxon>
        <taxon>Tubulinea</taxon>
        <taxon>Elardia</taxon>
        <taxon>Arcellinida</taxon>
        <taxon>Sphaerothecina</taxon>
        <taxon>Arcellidae</taxon>
        <taxon>Arcella</taxon>
    </lineage>
</organism>
<dbReference type="SMART" id="SM00220">
    <property type="entry name" value="S_TKc"/>
    <property type="match status" value="1"/>
</dbReference>
<dbReference type="InterPro" id="IPR051681">
    <property type="entry name" value="Ser/Thr_Kinases-Pseudokinases"/>
</dbReference>
<comment type="catalytic activity">
    <reaction evidence="6">
        <text>L-threonyl-[protein] + ATP = O-phospho-L-threonyl-[protein] + ADP + H(+)</text>
        <dbReference type="Rhea" id="RHEA:46608"/>
        <dbReference type="Rhea" id="RHEA-COMP:11060"/>
        <dbReference type="Rhea" id="RHEA-COMP:11605"/>
        <dbReference type="ChEBI" id="CHEBI:15378"/>
        <dbReference type="ChEBI" id="CHEBI:30013"/>
        <dbReference type="ChEBI" id="CHEBI:30616"/>
        <dbReference type="ChEBI" id="CHEBI:61977"/>
        <dbReference type="ChEBI" id="CHEBI:456216"/>
        <dbReference type="EC" id="2.7.11.1"/>
    </reaction>
</comment>
<evidence type="ECO:0000256" key="3">
    <source>
        <dbReference type="ARBA" id="ARBA00022741"/>
    </source>
</evidence>
<dbReference type="InterPro" id="IPR001245">
    <property type="entry name" value="Ser-Thr/Tyr_kinase_cat_dom"/>
</dbReference>
<reference evidence="11" key="1">
    <citation type="journal article" date="2020" name="J. Eukaryot. Microbiol.">
        <title>De novo Sequencing, Assembly and Annotation of the Transcriptome for the Free-Living Testate Amoeba Arcella intermedia.</title>
        <authorList>
            <person name="Ribeiro G.M."/>
            <person name="Porfirio-Sousa A.L."/>
            <person name="Maurer-Alcala X.X."/>
            <person name="Katz L.A."/>
            <person name="Lahr D.J.G."/>
        </authorList>
    </citation>
    <scope>NUCLEOTIDE SEQUENCE</scope>
</reference>
<comment type="catalytic activity">
    <reaction evidence="7">
        <text>L-seryl-[protein] + ATP = O-phospho-L-seryl-[protein] + ADP + H(+)</text>
        <dbReference type="Rhea" id="RHEA:17989"/>
        <dbReference type="Rhea" id="RHEA-COMP:9863"/>
        <dbReference type="Rhea" id="RHEA-COMP:11604"/>
        <dbReference type="ChEBI" id="CHEBI:15378"/>
        <dbReference type="ChEBI" id="CHEBI:29999"/>
        <dbReference type="ChEBI" id="CHEBI:30616"/>
        <dbReference type="ChEBI" id="CHEBI:83421"/>
        <dbReference type="ChEBI" id="CHEBI:456216"/>
        <dbReference type="EC" id="2.7.11.1"/>
    </reaction>
</comment>
<dbReference type="InterPro" id="IPR008271">
    <property type="entry name" value="Ser/Thr_kinase_AS"/>
</dbReference>
<dbReference type="AlphaFoldDB" id="A0A6B2L9F5"/>
<dbReference type="Gene3D" id="3.30.200.20">
    <property type="entry name" value="Phosphorylase Kinase, domain 1"/>
    <property type="match status" value="1"/>
</dbReference>
<keyword evidence="5 8" id="KW-0067">ATP-binding</keyword>